<keyword evidence="3" id="KW-1185">Reference proteome</keyword>
<keyword evidence="1" id="KW-1133">Transmembrane helix</keyword>
<dbReference type="Proteomes" id="UP000654075">
    <property type="component" value="Unassembled WGS sequence"/>
</dbReference>
<feature type="non-terminal residue" evidence="2">
    <location>
        <position position="174"/>
    </location>
</feature>
<protein>
    <submittedName>
        <fullName evidence="2">Uncharacterized protein</fullName>
    </submittedName>
</protein>
<evidence type="ECO:0000313" key="2">
    <source>
        <dbReference type="EMBL" id="CAE8583020.1"/>
    </source>
</evidence>
<evidence type="ECO:0000313" key="3">
    <source>
        <dbReference type="Proteomes" id="UP000654075"/>
    </source>
</evidence>
<dbReference type="OrthoDB" id="10469785at2759"/>
<name>A0A813D643_POLGL</name>
<evidence type="ECO:0000256" key="1">
    <source>
        <dbReference type="SAM" id="Phobius"/>
    </source>
</evidence>
<dbReference type="AlphaFoldDB" id="A0A813D643"/>
<keyword evidence="1" id="KW-0472">Membrane</keyword>
<comment type="caution">
    <text evidence="2">The sequence shown here is derived from an EMBL/GenBank/DDBJ whole genome shotgun (WGS) entry which is preliminary data.</text>
</comment>
<proteinExistence type="predicted"/>
<accession>A0A813D643</accession>
<organism evidence="2 3">
    <name type="scientific">Polarella glacialis</name>
    <name type="common">Dinoflagellate</name>
    <dbReference type="NCBI Taxonomy" id="89957"/>
    <lineage>
        <taxon>Eukaryota</taxon>
        <taxon>Sar</taxon>
        <taxon>Alveolata</taxon>
        <taxon>Dinophyceae</taxon>
        <taxon>Suessiales</taxon>
        <taxon>Suessiaceae</taxon>
        <taxon>Polarella</taxon>
    </lineage>
</organism>
<dbReference type="EMBL" id="CAJNNV010000572">
    <property type="protein sequence ID" value="CAE8583020.1"/>
    <property type="molecule type" value="Genomic_DNA"/>
</dbReference>
<reference evidence="2" key="1">
    <citation type="submission" date="2021-02" db="EMBL/GenBank/DDBJ databases">
        <authorList>
            <person name="Dougan E. K."/>
            <person name="Rhodes N."/>
            <person name="Thang M."/>
            <person name="Chan C."/>
        </authorList>
    </citation>
    <scope>NUCLEOTIDE SEQUENCE</scope>
</reference>
<sequence>VQLVLTQFLSAGLAGVGLLTYICQMGSTTVFHAQEVIWEIGNFTLTGVDPFDPYRSGDSKLAQAADTPIISLANTIQHLDLAAVCPDSRAMTQAMGVFFLACLVSVVSQVLMAIALNGEKERVAVHEQHETSGMTRDMHESMNLLGSTGSAMQASATQGFHNAYDQYSQGARGH</sequence>
<gene>
    <name evidence="2" type="ORF">PGLA1383_LOCUS2008</name>
</gene>
<keyword evidence="1" id="KW-0812">Transmembrane</keyword>
<feature type="transmembrane region" description="Helical" evidence="1">
    <location>
        <begin position="94"/>
        <end position="116"/>
    </location>
</feature>